<proteinExistence type="predicted"/>
<dbReference type="Proteomes" id="UP000284706">
    <property type="component" value="Unassembled WGS sequence"/>
</dbReference>
<evidence type="ECO:0000313" key="2">
    <source>
        <dbReference type="Proteomes" id="UP000284706"/>
    </source>
</evidence>
<dbReference type="EMBL" id="NHYE01001392">
    <property type="protein sequence ID" value="PPQ96157.1"/>
    <property type="molecule type" value="Genomic_DNA"/>
</dbReference>
<dbReference type="InParanoid" id="A0A409XZE5"/>
<keyword evidence="2" id="KW-1185">Reference proteome</keyword>
<dbReference type="AlphaFoldDB" id="A0A409XZE5"/>
<accession>A0A409XZE5</accession>
<organism evidence="1 2">
    <name type="scientific">Gymnopilus dilepis</name>
    <dbReference type="NCBI Taxonomy" id="231916"/>
    <lineage>
        <taxon>Eukaryota</taxon>
        <taxon>Fungi</taxon>
        <taxon>Dikarya</taxon>
        <taxon>Basidiomycota</taxon>
        <taxon>Agaricomycotina</taxon>
        <taxon>Agaricomycetes</taxon>
        <taxon>Agaricomycetidae</taxon>
        <taxon>Agaricales</taxon>
        <taxon>Agaricineae</taxon>
        <taxon>Hymenogastraceae</taxon>
        <taxon>Gymnopilus</taxon>
    </lineage>
</organism>
<reference evidence="1 2" key="1">
    <citation type="journal article" date="2018" name="Evol. Lett.">
        <title>Horizontal gene cluster transfer increased hallucinogenic mushroom diversity.</title>
        <authorList>
            <person name="Reynolds H.T."/>
            <person name="Vijayakumar V."/>
            <person name="Gluck-Thaler E."/>
            <person name="Korotkin H.B."/>
            <person name="Matheny P.B."/>
            <person name="Slot J.C."/>
        </authorList>
    </citation>
    <scope>NUCLEOTIDE SEQUENCE [LARGE SCALE GENOMIC DNA]</scope>
    <source>
        <strain evidence="1 2">SRW20</strain>
    </source>
</reference>
<gene>
    <name evidence="1" type="ORF">CVT26_004792</name>
</gene>
<protein>
    <submittedName>
        <fullName evidence="1">Uncharacterized protein</fullName>
    </submittedName>
</protein>
<dbReference type="OrthoDB" id="2950951at2759"/>
<comment type="caution">
    <text evidence="1">The sequence shown here is derived from an EMBL/GenBank/DDBJ whole genome shotgun (WGS) entry which is preliminary data.</text>
</comment>
<sequence length="452" mass="50624">MSLFEGASEFEISGGQFSHIAGNVYLGSSENARQAVQRLVEKDASLNQYSAEHGTLSIPRFSKSLLLRELPIDPDVGRISRGSCSFDLLVRLGLFPGQQNEALAEYDMEVPVDEVVSRGNCYCGRISRHGFIFLVSKYFQHASMAEATGGGSCIILSTSIGRFKCYEIEDRTFIHFDSGTRSSYVDLVESQDLDDILRSARGESLINGSTDNVQNKVFEWRRSTGEAFESIAAGQFYGVPKAIIYMTKPTIQRWKRLKEFAYSMISAVLSVLDGIREPEEFVHAMNNLPHADDNVRGRDLSMATPAEKLASCVYLYRTLSRKNVGVMSYESFNTFAQLCLSDTLEAHKHFRSPRVELTKLIETSHSRFLRILDDFQPMDGSSAAGRLSNSQIQRELQSMLQSNKNNVALVVFQGFLALLSQWNSSRVLSRAREAPDEWVRFVGADDDDLFIG</sequence>
<name>A0A409XZE5_9AGAR</name>
<evidence type="ECO:0000313" key="1">
    <source>
        <dbReference type="EMBL" id="PPQ96157.1"/>
    </source>
</evidence>